<evidence type="ECO:0000313" key="3">
    <source>
        <dbReference type="Proteomes" id="UP000578686"/>
    </source>
</evidence>
<dbReference type="Proteomes" id="UP000578686">
    <property type="component" value="Unassembled WGS sequence"/>
</dbReference>
<comment type="caution">
    <text evidence="2">The sequence shown here is derived from an EMBL/GenBank/DDBJ whole genome shotgun (WGS) entry which is preliminary data.</text>
</comment>
<evidence type="ECO:0000313" key="2">
    <source>
        <dbReference type="EMBL" id="NJQ05225.1"/>
    </source>
</evidence>
<gene>
    <name evidence="2" type="ORF">HCN56_06460</name>
</gene>
<sequence>MAERSADGPEGAVRAAGRPDDAPVGPPRYEIRALHTATTVTLYQAYSPAIGGPAAREGRFPDAWRRERMTWVKPSFLWMMYRSGWGGKQDQETVLAVEIDRAGLEWALRHAVLSHYTPTLHTDRPAWRRALRQAPARVQWDPERDLALRPLPHRSLQLGLAGEAAARYADAWIVSIRDVTPLAHRVRERVRAGDTAGATGLLPRETPLSLPPGTLDRLLPG</sequence>
<dbReference type="Pfam" id="PF14124">
    <property type="entry name" value="DUF4291"/>
    <property type="match status" value="1"/>
</dbReference>
<dbReference type="InterPro" id="IPR025633">
    <property type="entry name" value="DUF4291"/>
</dbReference>
<dbReference type="PANTHER" id="PTHR38567:SF1">
    <property type="entry name" value="DUF4291 DOMAIN-CONTAINING PROTEIN"/>
    <property type="match status" value="1"/>
</dbReference>
<reference evidence="2 3" key="1">
    <citation type="submission" date="2020-03" db="EMBL/GenBank/DDBJ databases">
        <title>Draft genome of Streptomyces sp. ventii, isolated from the Axial Seamount in the Pacific Ocean, and resequencing of the two type strains Streptomyces lonarensis strain NCL 716 and Streptomyces bohaiensis strain 11A07.</title>
        <authorList>
            <person name="Loughran R.M."/>
            <person name="Pfannmuller K.M."/>
            <person name="Wasson B.J."/>
            <person name="Deadmond M.C."/>
            <person name="Paddock B.E."/>
            <person name="Koyack M.J."/>
            <person name="Gallegos D.A."/>
            <person name="Mitchell E.A."/>
            <person name="Ushijima B."/>
            <person name="Saw J.H."/>
            <person name="Mcphail K.L."/>
            <person name="Videau P."/>
        </authorList>
    </citation>
    <scope>NUCLEOTIDE SEQUENCE [LARGE SCALE GENOMIC DNA]</scope>
    <source>
        <strain evidence="2 3">NCL716</strain>
    </source>
</reference>
<feature type="region of interest" description="Disordered" evidence="1">
    <location>
        <begin position="196"/>
        <end position="221"/>
    </location>
</feature>
<dbReference type="EMBL" id="JAAVJD010000029">
    <property type="protein sequence ID" value="NJQ05225.1"/>
    <property type="molecule type" value="Genomic_DNA"/>
</dbReference>
<dbReference type="AlphaFoldDB" id="A0A7X6CZ76"/>
<feature type="region of interest" description="Disordered" evidence="1">
    <location>
        <begin position="1"/>
        <end position="26"/>
    </location>
</feature>
<evidence type="ECO:0000256" key="1">
    <source>
        <dbReference type="SAM" id="MobiDB-lite"/>
    </source>
</evidence>
<keyword evidence="3" id="KW-1185">Reference proteome</keyword>
<organism evidence="2 3">
    <name type="scientific">Streptomyces lonarensis</name>
    <dbReference type="NCBI Taxonomy" id="700599"/>
    <lineage>
        <taxon>Bacteria</taxon>
        <taxon>Bacillati</taxon>
        <taxon>Actinomycetota</taxon>
        <taxon>Actinomycetes</taxon>
        <taxon>Kitasatosporales</taxon>
        <taxon>Streptomycetaceae</taxon>
        <taxon>Streptomyces</taxon>
    </lineage>
</organism>
<protein>
    <submittedName>
        <fullName evidence="2">DUF4291 domain-containing protein</fullName>
    </submittedName>
</protein>
<accession>A0A7X6CZ76</accession>
<proteinExistence type="predicted"/>
<name>A0A7X6CZ76_9ACTN</name>
<dbReference type="PANTHER" id="PTHR38567">
    <property type="entry name" value="DUF4291 DOMAIN-CONTAINING PROTEIN"/>
    <property type="match status" value="1"/>
</dbReference>